<dbReference type="Proteomes" id="UP000016930">
    <property type="component" value="Unassembled WGS sequence"/>
</dbReference>
<evidence type="ECO:0000313" key="3">
    <source>
        <dbReference type="Proteomes" id="UP000016930"/>
    </source>
</evidence>
<feature type="compositionally biased region" description="Basic residues" evidence="1">
    <location>
        <begin position="324"/>
        <end position="340"/>
    </location>
</feature>
<evidence type="ECO:0000256" key="1">
    <source>
        <dbReference type="SAM" id="MobiDB-lite"/>
    </source>
</evidence>
<protein>
    <submittedName>
        <fullName evidence="2">Uncharacterized protein</fullName>
    </submittedName>
</protein>
<dbReference type="HOGENOM" id="CLU_065838_0_0_1"/>
<feature type="region of interest" description="Disordered" evidence="1">
    <location>
        <begin position="314"/>
        <end position="360"/>
    </location>
</feature>
<dbReference type="EMBL" id="KB445793">
    <property type="protein sequence ID" value="EMD39947.1"/>
    <property type="molecule type" value="Genomic_DNA"/>
</dbReference>
<accession>M2RNE8</accession>
<organism evidence="2 3">
    <name type="scientific">Ceriporiopsis subvermispora (strain B)</name>
    <name type="common">White-rot fungus</name>
    <name type="synonym">Gelatoporia subvermispora</name>
    <dbReference type="NCBI Taxonomy" id="914234"/>
    <lineage>
        <taxon>Eukaryota</taxon>
        <taxon>Fungi</taxon>
        <taxon>Dikarya</taxon>
        <taxon>Basidiomycota</taxon>
        <taxon>Agaricomycotina</taxon>
        <taxon>Agaricomycetes</taxon>
        <taxon>Polyporales</taxon>
        <taxon>Gelatoporiaceae</taxon>
        <taxon>Gelatoporia</taxon>
    </lineage>
</organism>
<evidence type="ECO:0000313" key="2">
    <source>
        <dbReference type="EMBL" id="EMD39947.1"/>
    </source>
</evidence>
<dbReference type="AlphaFoldDB" id="M2RNE8"/>
<sequence>MNCCLIRRHRSVPNKAQLRIARCSIDFSGQLPAQIHRGTVAPAHEGQDEGNPAYEYKLDVDQYSITLVHADLIVGADGIAAQKLRLCEIEKPPTLSSEALVHVLIFSEPALLTASPLTAPVIAMSSWLWGDTPQADSYSSEYGMQSEQANTSLSTDRWMAIQASDLWRYWLCEDRPTVIPGGAADTSALQHAHGPILPTVSEQANAREDDAVAVTALQIMQSVPQYGARTEHSTTLDEPVESAVPSHNPPYQYIQEVPPQLQAHEYRLVAGGLSVVPLHPEQSDDVSVNKALEPLPRLTWLYEVALKYAGSEPPARIRGASKESKKRNGGSRSNPRKKKNENKSGEKGKKCPAKLGELCM</sequence>
<reference evidence="2 3" key="1">
    <citation type="journal article" date="2012" name="Proc. Natl. Acad. Sci. U.S.A.">
        <title>Comparative genomics of Ceriporiopsis subvermispora and Phanerochaete chrysosporium provide insight into selective ligninolysis.</title>
        <authorList>
            <person name="Fernandez-Fueyo E."/>
            <person name="Ruiz-Duenas F.J."/>
            <person name="Ferreira P."/>
            <person name="Floudas D."/>
            <person name="Hibbett D.S."/>
            <person name="Canessa P."/>
            <person name="Larrondo L.F."/>
            <person name="James T.Y."/>
            <person name="Seelenfreund D."/>
            <person name="Lobos S."/>
            <person name="Polanco R."/>
            <person name="Tello M."/>
            <person name="Honda Y."/>
            <person name="Watanabe T."/>
            <person name="Watanabe T."/>
            <person name="Ryu J.S."/>
            <person name="Kubicek C.P."/>
            <person name="Schmoll M."/>
            <person name="Gaskell J."/>
            <person name="Hammel K.E."/>
            <person name="St John F.J."/>
            <person name="Vanden Wymelenberg A."/>
            <person name="Sabat G."/>
            <person name="Splinter BonDurant S."/>
            <person name="Syed K."/>
            <person name="Yadav J.S."/>
            <person name="Doddapaneni H."/>
            <person name="Subramanian V."/>
            <person name="Lavin J.L."/>
            <person name="Oguiza J.A."/>
            <person name="Perez G."/>
            <person name="Pisabarro A.G."/>
            <person name="Ramirez L."/>
            <person name="Santoyo F."/>
            <person name="Master E."/>
            <person name="Coutinho P.M."/>
            <person name="Henrissat B."/>
            <person name="Lombard V."/>
            <person name="Magnuson J.K."/>
            <person name="Kuees U."/>
            <person name="Hori C."/>
            <person name="Igarashi K."/>
            <person name="Samejima M."/>
            <person name="Held B.W."/>
            <person name="Barry K.W."/>
            <person name="LaButti K.M."/>
            <person name="Lapidus A."/>
            <person name="Lindquist E.A."/>
            <person name="Lucas S.M."/>
            <person name="Riley R."/>
            <person name="Salamov A.A."/>
            <person name="Hoffmeister D."/>
            <person name="Schwenk D."/>
            <person name="Hadar Y."/>
            <person name="Yarden O."/>
            <person name="de Vries R.P."/>
            <person name="Wiebenga A."/>
            <person name="Stenlid J."/>
            <person name="Eastwood D."/>
            <person name="Grigoriev I.V."/>
            <person name="Berka R.M."/>
            <person name="Blanchette R.A."/>
            <person name="Kersten P."/>
            <person name="Martinez A.T."/>
            <person name="Vicuna R."/>
            <person name="Cullen D."/>
        </authorList>
    </citation>
    <scope>NUCLEOTIDE SEQUENCE [LARGE SCALE GENOMIC DNA]</scope>
    <source>
        <strain evidence="2 3">B</strain>
    </source>
</reference>
<name>M2RNE8_CERS8</name>
<proteinExistence type="predicted"/>
<gene>
    <name evidence="2" type="ORF">CERSUDRAFT_92434</name>
</gene>
<keyword evidence="3" id="KW-1185">Reference proteome</keyword>